<feature type="domain" description="HipA-like C-terminal" evidence="5">
    <location>
        <begin position="202"/>
        <end position="397"/>
    </location>
</feature>
<proteinExistence type="inferred from homology"/>
<feature type="domain" description="HTH arsR-type" evidence="4">
    <location>
        <begin position="12"/>
        <end position="42"/>
    </location>
</feature>
<evidence type="ECO:0000313" key="7">
    <source>
        <dbReference type="Proteomes" id="UP001574673"/>
    </source>
</evidence>
<evidence type="ECO:0000259" key="4">
    <source>
        <dbReference type="Pfam" id="PF01022"/>
    </source>
</evidence>
<evidence type="ECO:0000256" key="2">
    <source>
        <dbReference type="ARBA" id="ARBA00022679"/>
    </source>
</evidence>
<dbReference type="PANTHER" id="PTHR37419">
    <property type="entry name" value="SERINE/THREONINE-PROTEIN KINASE TOXIN HIPA"/>
    <property type="match status" value="1"/>
</dbReference>
<reference evidence="7" key="1">
    <citation type="submission" date="2024-06" db="EMBL/GenBank/DDBJ databases">
        <title>Radixoralia hellwigii gen. nov., sp nov., isolated from a root canal in the human oral cavity.</title>
        <authorList>
            <person name="Bartsch S."/>
            <person name="Wittmer A."/>
            <person name="Schulz A.-K."/>
            <person name="Neumann-Schaal M."/>
            <person name="Wolf J."/>
            <person name="Gronow S."/>
            <person name="Tennert C."/>
            <person name="Haecker G."/>
            <person name="Cieplik F."/>
            <person name="Al-Ahmad A."/>
        </authorList>
    </citation>
    <scope>NUCLEOTIDE SEQUENCE [LARGE SCALE GENOMIC DNA]</scope>
    <source>
        <strain evidence="7">Wk13</strain>
    </source>
</reference>
<dbReference type="InterPro" id="IPR012893">
    <property type="entry name" value="HipA-like_C"/>
</dbReference>
<evidence type="ECO:0000259" key="5">
    <source>
        <dbReference type="Pfam" id="PF07804"/>
    </source>
</evidence>
<dbReference type="Proteomes" id="UP001574673">
    <property type="component" value="Unassembled WGS sequence"/>
</dbReference>
<dbReference type="Pfam" id="PF01022">
    <property type="entry name" value="HTH_5"/>
    <property type="match status" value="1"/>
</dbReference>
<dbReference type="RefSeq" id="WP_418891313.1">
    <property type="nucleotide sequence ID" value="NZ_JBEUWX010000002.1"/>
</dbReference>
<evidence type="ECO:0000256" key="1">
    <source>
        <dbReference type="ARBA" id="ARBA00010164"/>
    </source>
</evidence>
<evidence type="ECO:0000313" key="6">
    <source>
        <dbReference type="EMBL" id="MFA9950246.1"/>
    </source>
</evidence>
<name>A0ABV4UF68_9RHOO</name>
<dbReference type="PANTHER" id="PTHR37419:SF8">
    <property type="entry name" value="TOXIN YJJJ"/>
    <property type="match status" value="1"/>
</dbReference>
<dbReference type="CDD" id="cd00090">
    <property type="entry name" value="HTH_ARSR"/>
    <property type="match status" value="1"/>
</dbReference>
<keyword evidence="2" id="KW-0808">Transferase</keyword>
<organism evidence="6 7">
    <name type="scientific">Dentiradicibacter hellwigii</name>
    <dbReference type="NCBI Taxonomy" id="3149053"/>
    <lineage>
        <taxon>Bacteria</taxon>
        <taxon>Pseudomonadati</taxon>
        <taxon>Pseudomonadota</taxon>
        <taxon>Betaproteobacteria</taxon>
        <taxon>Rhodocyclales</taxon>
        <taxon>Rhodocyclaceae</taxon>
        <taxon>Dentiradicibacter</taxon>
    </lineage>
</organism>
<dbReference type="EMBL" id="JBEUWX010000002">
    <property type="protein sequence ID" value="MFA9950246.1"/>
    <property type="molecule type" value="Genomic_DNA"/>
</dbReference>
<keyword evidence="7" id="KW-1185">Reference proteome</keyword>
<dbReference type="InterPro" id="IPR052028">
    <property type="entry name" value="HipA_Ser/Thr_kinase"/>
</dbReference>
<comment type="similarity">
    <text evidence="1">Belongs to the HipA Ser/Thr kinase family.</text>
</comment>
<dbReference type="InterPro" id="IPR011991">
    <property type="entry name" value="ArsR-like_HTH"/>
</dbReference>
<dbReference type="Gene3D" id="1.10.1070.20">
    <property type="match status" value="1"/>
</dbReference>
<dbReference type="NCBIfam" id="NF007297">
    <property type="entry name" value="PRK09775.1"/>
    <property type="match status" value="1"/>
</dbReference>
<comment type="caution">
    <text evidence="6">The sequence shown here is derived from an EMBL/GenBank/DDBJ whole genome shotgun (WGS) entry which is preliminary data.</text>
</comment>
<protein>
    <submittedName>
        <fullName evidence="6">Type II toxin-antitoxin system HipA family toxin YjjJ</fullName>
    </submittedName>
</protein>
<accession>A0ABV4UF68</accession>
<gene>
    <name evidence="6" type="primary">yjjJ</name>
    <name evidence="6" type="ORF">ABCS64_07930</name>
</gene>
<dbReference type="Pfam" id="PF07804">
    <property type="entry name" value="HipA_C"/>
    <property type="match status" value="1"/>
</dbReference>
<keyword evidence="3" id="KW-0418">Kinase</keyword>
<sequence length="442" mass="48090">MPDYAETIRQTLTQGVATPSQLIDSIKISQPTLSRQLKALGDEVVRIGKGKSIQYALRDRRHGLPEMPVYRVDGAGKLLFLGQLLAIYPQGFVMQEASGRSVRSDDLPWWLYDMRPQGYLGRAWARQHAQRFDFPEDIRRWADHHVLRALLADGVDMSGDLLIGEACRARFLHMQAPEQVEDKARRYPELAAQAATGELAGSSAGGEQPKFTAYTADGHVIVKFSEAEAGSVSERWRDLLLAEYWALATLRASGLDAAASAIIDSAAQRFLESTRFDRVGATGRVGLHSLTALDLQFTGNASEGWVGVTRALAQQGVITPAAAERVALLWAFGTLIGNSDMHGGNLSFIDDGAPPYRLAPVYDMTAMAFAPTSGGGLPAALPALTLRADITPAQWRQALDLARQWLAQLQADERLSARFAPCIQALERHHAGAAAQLARLAV</sequence>
<evidence type="ECO:0000256" key="3">
    <source>
        <dbReference type="ARBA" id="ARBA00022777"/>
    </source>
</evidence>
<dbReference type="InterPro" id="IPR001845">
    <property type="entry name" value="HTH_ArsR_DNA-bd_dom"/>
</dbReference>